<name>A0A1V5ZRS8_9BACT</name>
<proteinExistence type="predicted"/>
<protein>
    <submittedName>
        <fullName evidence="1">Uncharacterized protein</fullName>
    </submittedName>
</protein>
<organism evidence="1">
    <name type="scientific">candidate division CPR1 bacterium ADurb.Bin160</name>
    <dbReference type="NCBI Taxonomy" id="1852826"/>
    <lineage>
        <taxon>Bacteria</taxon>
        <taxon>candidate division CPR1</taxon>
    </lineage>
</organism>
<dbReference type="EMBL" id="MWDB01000002">
    <property type="protein sequence ID" value="OQB42504.1"/>
    <property type="molecule type" value="Genomic_DNA"/>
</dbReference>
<comment type="caution">
    <text evidence="1">The sequence shown here is derived from an EMBL/GenBank/DDBJ whole genome shotgun (WGS) entry which is preliminary data.</text>
</comment>
<dbReference type="Proteomes" id="UP000485621">
    <property type="component" value="Unassembled WGS sequence"/>
</dbReference>
<reference evidence="1" key="1">
    <citation type="submission" date="2017-02" db="EMBL/GenBank/DDBJ databases">
        <title>Delving into the versatile metabolic prowess of the omnipresent phylum Bacteroidetes.</title>
        <authorList>
            <person name="Nobu M.K."/>
            <person name="Mei R."/>
            <person name="Narihiro T."/>
            <person name="Kuroda K."/>
            <person name="Liu W.-T."/>
        </authorList>
    </citation>
    <scope>NUCLEOTIDE SEQUENCE</scope>
    <source>
        <strain evidence="1">ADurb.Bin160</strain>
    </source>
</reference>
<evidence type="ECO:0000313" key="1">
    <source>
        <dbReference type="EMBL" id="OQB42504.1"/>
    </source>
</evidence>
<dbReference type="AlphaFoldDB" id="A0A1V5ZRS8"/>
<sequence length="157" mass="17912">MSNNNKYVQELINNSEKLITTTTQLISPEKIKMFSTVMSKKIEFIDLDDKKINLELDNGLNFMIQDVGDINVNINNLIFQEVGVSEENLEYVIKTLVENKYLDKNALIYIPEATDSIIESNELNGNSIFINDNNVFNLDDMQQNINLSIDLSNDKTA</sequence>
<gene>
    <name evidence="1" type="ORF">BWY04_00204</name>
</gene>
<accession>A0A1V5ZRS8</accession>